<dbReference type="GO" id="GO:0006825">
    <property type="term" value="P:copper ion transport"/>
    <property type="evidence" value="ECO:0007669"/>
    <property type="project" value="UniProtKB-KW"/>
</dbReference>
<dbReference type="PANTHER" id="PTHR43079:SF1">
    <property type="entry name" value="CADMIUM_ZINC-TRANSPORTING ATPASE HMA1, CHLOROPLASTIC-RELATED"/>
    <property type="match status" value="1"/>
</dbReference>
<feature type="domain" description="P-type ATPase A" evidence="15">
    <location>
        <begin position="117"/>
        <end position="218"/>
    </location>
</feature>
<dbReference type="GO" id="GO:0019829">
    <property type="term" value="F:ATPase-coupled monoatomic cation transmembrane transporter activity"/>
    <property type="evidence" value="ECO:0007669"/>
    <property type="project" value="InterPro"/>
</dbReference>
<dbReference type="AlphaFoldDB" id="A0A7Y7UI06"/>
<dbReference type="SUPFAM" id="SSF81665">
    <property type="entry name" value="Calcium ATPase, transmembrane domain M"/>
    <property type="match status" value="1"/>
</dbReference>
<keyword evidence="4 14" id="KW-0812">Transmembrane</keyword>
<dbReference type="InterPro" id="IPR059000">
    <property type="entry name" value="ATPase_P-type_domA"/>
</dbReference>
<dbReference type="GO" id="GO:0016887">
    <property type="term" value="F:ATP hydrolysis activity"/>
    <property type="evidence" value="ECO:0007669"/>
    <property type="project" value="InterPro"/>
</dbReference>
<feature type="transmembrane region" description="Helical" evidence="14">
    <location>
        <begin position="592"/>
        <end position="615"/>
    </location>
</feature>
<dbReference type="PRINTS" id="PR00119">
    <property type="entry name" value="CATATPASE"/>
</dbReference>
<name>A0A7Y7UI06_LACRH</name>
<dbReference type="Pfam" id="PF00122">
    <property type="entry name" value="E1-E2_ATPase"/>
    <property type="match status" value="1"/>
</dbReference>
<dbReference type="SFLD" id="SFLDF00027">
    <property type="entry name" value="p-type_atpase"/>
    <property type="match status" value="1"/>
</dbReference>
<evidence type="ECO:0000256" key="12">
    <source>
        <dbReference type="ARBA" id="ARBA00023008"/>
    </source>
</evidence>
<proteinExistence type="inferred from homology"/>
<dbReference type="PROSITE" id="PS00154">
    <property type="entry name" value="ATPASE_E1_E2"/>
    <property type="match status" value="1"/>
</dbReference>
<organism evidence="16 17">
    <name type="scientific">Lacticaseibacillus rhamnosus</name>
    <name type="common">Lactobacillus rhamnosus</name>
    <dbReference type="NCBI Taxonomy" id="47715"/>
    <lineage>
        <taxon>Bacteria</taxon>
        <taxon>Bacillati</taxon>
        <taxon>Bacillota</taxon>
        <taxon>Bacilli</taxon>
        <taxon>Lactobacillales</taxon>
        <taxon>Lactobacillaceae</taxon>
        <taxon>Lacticaseibacillus</taxon>
    </lineage>
</organism>
<dbReference type="RefSeq" id="WP_176817823.1">
    <property type="nucleotide sequence ID" value="NZ_JABXWP010000005.1"/>
</dbReference>
<evidence type="ECO:0000256" key="3">
    <source>
        <dbReference type="ARBA" id="ARBA00022475"/>
    </source>
</evidence>
<dbReference type="GO" id="GO:0005524">
    <property type="term" value="F:ATP binding"/>
    <property type="evidence" value="ECO:0007669"/>
    <property type="project" value="UniProtKB-UniRule"/>
</dbReference>
<dbReference type="InterPro" id="IPR023299">
    <property type="entry name" value="ATPase_P-typ_cyto_dom_N"/>
</dbReference>
<accession>A0A7Y7UI06</accession>
<dbReference type="SFLD" id="SFLDS00003">
    <property type="entry name" value="Haloacid_Dehalogenase"/>
    <property type="match status" value="1"/>
</dbReference>
<keyword evidence="5 14" id="KW-0479">Metal-binding</keyword>
<evidence type="ECO:0000313" key="16">
    <source>
        <dbReference type="EMBL" id="NVO87897.1"/>
    </source>
</evidence>
<comment type="subcellular location">
    <subcellularLocation>
        <location evidence="1">Cell membrane</location>
        <topology evidence="1">Multi-pass membrane protein</topology>
    </subcellularLocation>
</comment>
<keyword evidence="12" id="KW-0186">Copper</keyword>
<dbReference type="InterPro" id="IPR008250">
    <property type="entry name" value="ATPase_P-typ_transduc_dom_A_sf"/>
</dbReference>
<dbReference type="EMBL" id="JABXWP010000005">
    <property type="protein sequence ID" value="NVO87897.1"/>
    <property type="molecule type" value="Genomic_DNA"/>
</dbReference>
<dbReference type="CDD" id="cd07551">
    <property type="entry name" value="P-type_ATPase_HM_ZosA_PfeT-like"/>
    <property type="match status" value="1"/>
</dbReference>
<dbReference type="SFLD" id="SFLDG00002">
    <property type="entry name" value="C1.7:_P-type_atpase_like"/>
    <property type="match status" value="1"/>
</dbReference>
<dbReference type="Gene3D" id="2.70.150.10">
    <property type="entry name" value="Calcium-transporting ATPase, cytoplasmic transduction domain A"/>
    <property type="match status" value="1"/>
</dbReference>
<dbReference type="Proteomes" id="UP000542889">
    <property type="component" value="Unassembled WGS sequence"/>
</dbReference>
<keyword evidence="7" id="KW-0187">Copper transport</keyword>
<evidence type="ECO:0000256" key="11">
    <source>
        <dbReference type="ARBA" id="ARBA00022989"/>
    </source>
</evidence>
<dbReference type="Pfam" id="PF00702">
    <property type="entry name" value="Hydrolase"/>
    <property type="match status" value="1"/>
</dbReference>
<keyword evidence="7" id="KW-0406">Ion transport</keyword>
<dbReference type="NCBIfam" id="TIGR01494">
    <property type="entry name" value="ATPase_P-type"/>
    <property type="match status" value="1"/>
</dbReference>
<dbReference type="SUPFAM" id="SSF56784">
    <property type="entry name" value="HAD-like"/>
    <property type="match status" value="1"/>
</dbReference>
<dbReference type="GO" id="GO:0046872">
    <property type="term" value="F:metal ion binding"/>
    <property type="evidence" value="ECO:0007669"/>
    <property type="project" value="UniProtKB-KW"/>
</dbReference>
<evidence type="ECO:0000256" key="10">
    <source>
        <dbReference type="ARBA" id="ARBA00022967"/>
    </source>
</evidence>
<comment type="caution">
    <text evidence="16">The sequence shown here is derived from an EMBL/GenBank/DDBJ whole genome shotgun (WGS) entry which is preliminary data.</text>
</comment>
<dbReference type="FunFam" id="2.70.150.10:FF:000020">
    <property type="entry name" value="Copper-exporting P-type ATPase A"/>
    <property type="match status" value="1"/>
</dbReference>
<dbReference type="InterPro" id="IPR051949">
    <property type="entry name" value="Cation_Transport_ATPase"/>
</dbReference>
<evidence type="ECO:0000259" key="15">
    <source>
        <dbReference type="Pfam" id="PF00122"/>
    </source>
</evidence>
<dbReference type="PROSITE" id="PS01229">
    <property type="entry name" value="COF_2"/>
    <property type="match status" value="1"/>
</dbReference>
<keyword evidence="9" id="KW-0460">Magnesium</keyword>
<reference evidence="16 17" key="1">
    <citation type="submission" date="2020-06" db="EMBL/GenBank/DDBJ databases">
        <title>Lactobacillus rhamnosus QC,genome.</title>
        <authorList>
            <person name="Yi H."/>
            <person name="Jin M."/>
        </authorList>
    </citation>
    <scope>NUCLEOTIDE SEQUENCE [LARGE SCALE GENOMIC DNA]</scope>
    <source>
        <strain evidence="16 17">QC</strain>
    </source>
</reference>
<dbReference type="InterPro" id="IPR027256">
    <property type="entry name" value="P-typ_ATPase_IB"/>
</dbReference>
<dbReference type="InterPro" id="IPR036412">
    <property type="entry name" value="HAD-like_sf"/>
</dbReference>
<dbReference type="Gene3D" id="3.40.50.1000">
    <property type="entry name" value="HAD superfamily/HAD-like"/>
    <property type="match status" value="1"/>
</dbReference>
<keyword evidence="6 14" id="KW-0547">Nucleotide-binding</keyword>
<evidence type="ECO:0000256" key="1">
    <source>
        <dbReference type="ARBA" id="ARBA00004651"/>
    </source>
</evidence>
<evidence type="ECO:0000256" key="14">
    <source>
        <dbReference type="RuleBase" id="RU362081"/>
    </source>
</evidence>
<feature type="transmembrane region" description="Helical" evidence="14">
    <location>
        <begin position="62"/>
        <end position="80"/>
    </location>
</feature>
<comment type="similarity">
    <text evidence="2 14">Belongs to the cation transport ATPase (P-type) (TC 3.A.3) family. Type IB subfamily.</text>
</comment>
<dbReference type="InterPro" id="IPR018303">
    <property type="entry name" value="ATPase_P-typ_P_site"/>
</dbReference>
<keyword evidence="7" id="KW-0813">Transport</keyword>
<protein>
    <submittedName>
        <fullName evidence="16">Heavy metal translocating P-type ATPase</fullName>
    </submittedName>
</protein>
<evidence type="ECO:0000256" key="2">
    <source>
        <dbReference type="ARBA" id="ARBA00006024"/>
    </source>
</evidence>
<evidence type="ECO:0000256" key="7">
    <source>
        <dbReference type="ARBA" id="ARBA00022796"/>
    </source>
</evidence>
<feature type="transmembrane region" description="Helical" evidence="14">
    <location>
        <begin position="269"/>
        <end position="296"/>
    </location>
</feature>
<dbReference type="SUPFAM" id="SSF81653">
    <property type="entry name" value="Calcium ATPase, transduction domain A"/>
    <property type="match status" value="1"/>
</dbReference>
<evidence type="ECO:0000256" key="6">
    <source>
        <dbReference type="ARBA" id="ARBA00022741"/>
    </source>
</evidence>
<gene>
    <name evidence="16" type="ORF">HWN39_05205</name>
</gene>
<dbReference type="GO" id="GO:0005886">
    <property type="term" value="C:plasma membrane"/>
    <property type="evidence" value="ECO:0007669"/>
    <property type="project" value="UniProtKB-SubCell"/>
</dbReference>
<dbReference type="InterPro" id="IPR023298">
    <property type="entry name" value="ATPase_P-typ_TM_dom_sf"/>
</dbReference>
<dbReference type="InterPro" id="IPR001757">
    <property type="entry name" value="P_typ_ATPase"/>
</dbReference>
<keyword evidence="11 14" id="KW-1133">Transmembrane helix</keyword>
<evidence type="ECO:0000256" key="13">
    <source>
        <dbReference type="ARBA" id="ARBA00023136"/>
    </source>
</evidence>
<evidence type="ECO:0000256" key="9">
    <source>
        <dbReference type="ARBA" id="ARBA00022842"/>
    </source>
</evidence>
<feature type="transmembrane region" description="Helical" evidence="14">
    <location>
        <begin position="566"/>
        <end position="586"/>
    </location>
</feature>
<sequence length="632" mass="67101">MITNKPIGFYLLGVAAFIGGLFITQPLAHAGLLIAAAVAAGYHVIAEGVTETIQDSKKQHRFAPNIHILMALAAVGAIAIGSYEEAAMLILIFAGADFLEDYVENKSRKEITALLAMAPLEARRYGHDGEFEVVPVAALKIGDRLQILNGAQVPTDGVIIAGTASLDESAISGESIPREKQVGDEVFGGTLNGQSTFDMRVTKASDETVFAKIIQMVQTAQATPTKMASVIQRFEPLYVKVVLAALPLVFLAGPLLLHWSWMTSVYRTIVFLVAVSPCALAASAVPATLAGISNLARHGVLFKGGRYLANLTQLKAIAFDKTGTLTKGTPTVTDSEFAADVDQAAVMAVVTAMEKQSNHPLANAIVAHYPATDVVIDTVHNEIGKGLTADYQGHTYTVGKPQRFTHAPALFRQRAMALGQQGKTVIFVAVDQTVVGLIALMDEAKSSAKAAIAYLKHHDIQPVMITGDAKQTGEAVAADLGIKQVVTNVLPDQKVAVVKQLQETMRPIAMVGDGVNDAPALANAEVGIAMGSGTDVAIDVADVVLIKNDLSRLAFAHQVSTKMNRIVVENLVFSMAVVLLLVTLNVLQLTNIAWGVFLHEGSTLMVILNGLRLLLTEEGTHSQTPHVQPQLG</sequence>
<keyword evidence="3 14" id="KW-1003">Cell membrane</keyword>
<evidence type="ECO:0000313" key="17">
    <source>
        <dbReference type="Proteomes" id="UP000542889"/>
    </source>
</evidence>
<keyword evidence="8 14" id="KW-0067">ATP-binding</keyword>
<dbReference type="Gene3D" id="3.40.1110.10">
    <property type="entry name" value="Calcium-transporting ATPase, cytoplasmic domain N"/>
    <property type="match status" value="1"/>
</dbReference>
<evidence type="ECO:0000256" key="8">
    <source>
        <dbReference type="ARBA" id="ARBA00022840"/>
    </source>
</evidence>
<dbReference type="PANTHER" id="PTHR43079">
    <property type="entry name" value="PROBABLE CADMIUM/ZINC-TRANSPORTING ATPASE HMA1"/>
    <property type="match status" value="1"/>
</dbReference>
<dbReference type="PRINTS" id="PR00120">
    <property type="entry name" value="HATPASE"/>
</dbReference>
<dbReference type="NCBIfam" id="TIGR01525">
    <property type="entry name" value="ATPase-IB_hvy"/>
    <property type="match status" value="1"/>
</dbReference>
<dbReference type="InterPro" id="IPR044492">
    <property type="entry name" value="P_typ_ATPase_HD_dom"/>
</dbReference>
<keyword evidence="13 14" id="KW-0472">Membrane</keyword>
<evidence type="ECO:0000256" key="4">
    <source>
        <dbReference type="ARBA" id="ARBA00022692"/>
    </source>
</evidence>
<feature type="transmembrane region" description="Helical" evidence="14">
    <location>
        <begin position="7"/>
        <end position="24"/>
    </location>
</feature>
<dbReference type="InterPro" id="IPR023214">
    <property type="entry name" value="HAD_sf"/>
</dbReference>
<keyword evidence="10" id="KW-1278">Translocase</keyword>
<feature type="transmembrane region" description="Helical" evidence="14">
    <location>
        <begin position="237"/>
        <end position="257"/>
    </location>
</feature>
<evidence type="ECO:0000256" key="5">
    <source>
        <dbReference type="ARBA" id="ARBA00022723"/>
    </source>
</evidence>